<comment type="caution">
    <text evidence="2">The sequence shown here is derived from an EMBL/GenBank/DDBJ whole genome shotgun (WGS) entry which is preliminary data.</text>
</comment>
<dbReference type="AlphaFoldDB" id="A0A1V9Y7X5"/>
<accession>A0A1V9Y7X5</accession>
<protein>
    <recommendedName>
        <fullName evidence="4">Peroxisomal biogenesis factor 3</fullName>
    </recommendedName>
</protein>
<dbReference type="GO" id="GO:0005778">
    <property type="term" value="C:peroxisomal membrane"/>
    <property type="evidence" value="ECO:0007669"/>
    <property type="project" value="InterPro"/>
</dbReference>
<dbReference type="STRING" id="74557.A0A1V9Y7X5"/>
<evidence type="ECO:0000313" key="3">
    <source>
        <dbReference type="Proteomes" id="UP000243217"/>
    </source>
</evidence>
<evidence type="ECO:0000313" key="2">
    <source>
        <dbReference type="EMBL" id="OQR81832.1"/>
    </source>
</evidence>
<dbReference type="PANTHER" id="PTHR28080:SF1">
    <property type="entry name" value="PEROXISOMAL BIOGENESIS FACTOR 3"/>
    <property type="match status" value="1"/>
</dbReference>
<dbReference type="Pfam" id="PF04882">
    <property type="entry name" value="Peroxin-3"/>
    <property type="match status" value="1"/>
</dbReference>
<dbReference type="GO" id="GO:0030674">
    <property type="term" value="F:protein-macromolecule adaptor activity"/>
    <property type="evidence" value="ECO:0007669"/>
    <property type="project" value="TreeGrafter"/>
</dbReference>
<proteinExistence type="predicted"/>
<keyword evidence="1" id="KW-0472">Membrane</keyword>
<sequence>MWDQVCRARRAIGSWASNHKTLLVSTGVVVAVGAGAYYGAQHLMLEAKNMMMDSQRQLVARQRLQIHLTRSKDECKNAFMRFVPSMKTRLYKRLDLEGVVASLKVLDKSDKEMRDTLWEDAKLLAFTRLFASIHSFCLLELLVHCELLILGRKTYERSTAEKSDPESEDMTVQQQFMSSTMEYFFETGLPNLTEELSGRIANHVTLQEWRVSEKGQVSKKELEDLLDNLQKTCLPSTEEDFKKWQSFLIYPDSIPSAKHPEGVLPLLNELWDIFDLPLFQNTLEACINKLFELVSVDILHSLYPHEHGRVTNVEEIKNPPLAKVIPQLKAECARFIMETSKQSTLHKHWEALSALTNLEDLSESIFIQEEAPTLS</sequence>
<dbReference type="InterPro" id="IPR006966">
    <property type="entry name" value="Peroxin-3"/>
</dbReference>
<keyword evidence="1" id="KW-1133">Transmembrane helix</keyword>
<keyword evidence="3" id="KW-1185">Reference proteome</keyword>
<reference evidence="2 3" key="1">
    <citation type="journal article" date="2014" name="Genome Biol. Evol.">
        <title>The secreted proteins of Achlya hypogyna and Thraustotheca clavata identify the ancestral oomycete secretome and reveal gene acquisitions by horizontal gene transfer.</title>
        <authorList>
            <person name="Misner I."/>
            <person name="Blouin N."/>
            <person name="Leonard G."/>
            <person name="Richards T.A."/>
            <person name="Lane C.E."/>
        </authorList>
    </citation>
    <scope>NUCLEOTIDE SEQUENCE [LARGE SCALE GENOMIC DNA]</scope>
    <source>
        <strain evidence="2 3">ATCC 34112</strain>
    </source>
</reference>
<keyword evidence="1" id="KW-0812">Transmembrane</keyword>
<dbReference type="PANTHER" id="PTHR28080">
    <property type="entry name" value="PEROXISOMAL BIOGENESIS FACTOR 3"/>
    <property type="match status" value="1"/>
</dbReference>
<organism evidence="2 3">
    <name type="scientific">Thraustotheca clavata</name>
    <dbReference type="NCBI Taxonomy" id="74557"/>
    <lineage>
        <taxon>Eukaryota</taxon>
        <taxon>Sar</taxon>
        <taxon>Stramenopiles</taxon>
        <taxon>Oomycota</taxon>
        <taxon>Saprolegniomycetes</taxon>
        <taxon>Saprolegniales</taxon>
        <taxon>Achlyaceae</taxon>
        <taxon>Thraustotheca</taxon>
    </lineage>
</organism>
<gene>
    <name evidence="2" type="ORF">THRCLA_11363</name>
</gene>
<dbReference type="GO" id="GO:0045046">
    <property type="term" value="P:protein import into peroxisome membrane"/>
    <property type="evidence" value="ECO:0007669"/>
    <property type="project" value="TreeGrafter"/>
</dbReference>
<dbReference type="Proteomes" id="UP000243217">
    <property type="component" value="Unassembled WGS sequence"/>
</dbReference>
<feature type="non-terminal residue" evidence="2">
    <location>
        <position position="375"/>
    </location>
</feature>
<dbReference type="OrthoDB" id="45930at2759"/>
<feature type="transmembrane region" description="Helical" evidence="1">
    <location>
        <begin position="21"/>
        <end position="40"/>
    </location>
</feature>
<evidence type="ECO:0008006" key="4">
    <source>
        <dbReference type="Google" id="ProtNLM"/>
    </source>
</evidence>
<dbReference type="EMBL" id="JNBS01004887">
    <property type="protein sequence ID" value="OQR81832.1"/>
    <property type="molecule type" value="Genomic_DNA"/>
</dbReference>
<name>A0A1V9Y7X5_9STRA</name>
<evidence type="ECO:0000256" key="1">
    <source>
        <dbReference type="SAM" id="Phobius"/>
    </source>
</evidence>